<dbReference type="AlphaFoldDB" id="A0A232F9H6"/>
<accession>A0A232F9H6</accession>
<organism evidence="1 2">
    <name type="scientific">Trichomalopsis sarcophagae</name>
    <dbReference type="NCBI Taxonomy" id="543379"/>
    <lineage>
        <taxon>Eukaryota</taxon>
        <taxon>Metazoa</taxon>
        <taxon>Ecdysozoa</taxon>
        <taxon>Arthropoda</taxon>
        <taxon>Hexapoda</taxon>
        <taxon>Insecta</taxon>
        <taxon>Pterygota</taxon>
        <taxon>Neoptera</taxon>
        <taxon>Endopterygota</taxon>
        <taxon>Hymenoptera</taxon>
        <taxon>Apocrita</taxon>
        <taxon>Proctotrupomorpha</taxon>
        <taxon>Chalcidoidea</taxon>
        <taxon>Pteromalidae</taxon>
        <taxon>Pteromalinae</taxon>
        <taxon>Trichomalopsis</taxon>
    </lineage>
</organism>
<sequence>PDPAPYRNSTKISRSGVSHPPRVVIVICVYPSPLLSLSLSLSLSHTHTGPLTSRAAALSCRGDVGGAYSSTQANRGSSSS</sequence>
<feature type="non-terminal residue" evidence="1">
    <location>
        <position position="1"/>
    </location>
</feature>
<comment type="caution">
    <text evidence="1">The sequence shown here is derived from an EMBL/GenBank/DDBJ whole genome shotgun (WGS) entry which is preliminary data.</text>
</comment>
<evidence type="ECO:0000313" key="1">
    <source>
        <dbReference type="EMBL" id="OXU27120.1"/>
    </source>
</evidence>
<reference evidence="1 2" key="1">
    <citation type="journal article" date="2017" name="Curr. Biol.">
        <title>The Evolution of Venom by Co-option of Single-Copy Genes.</title>
        <authorList>
            <person name="Martinson E.O."/>
            <person name="Mrinalini"/>
            <person name="Kelkar Y.D."/>
            <person name="Chang C.H."/>
            <person name="Werren J.H."/>
        </authorList>
    </citation>
    <scope>NUCLEOTIDE SEQUENCE [LARGE SCALE GENOMIC DNA]</scope>
    <source>
        <strain evidence="1 2">Alberta</strain>
        <tissue evidence="1">Whole body</tissue>
    </source>
</reference>
<dbReference type="Proteomes" id="UP000215335">
    <property type="component" value="Unassembled WGS sequence"/>
</dbReference>
<dbReference type="EMBL" id="NNAY01000662">
    <property type="protein sequence ID" value="OXU27120.1"/>
    <property type="molecule type" value="Genomic_DNA"/>
</dbReference>
<proteinExistence type="predicted"/>
<evidence type="ECO:0000313" key="2">
    <source>
        <dbReference type="Proteomes" id="UP000215335"/>
    </source>
</evidence>
<protein>
    <submittedName>
        <fullName evidence="1">Uncharacterized protein</fullName>
    </submittedName>
</protein>
<keyword evidence="2" id="KW-1185">Reference proteome</keyword>
<gene>
    <name evidence="1" type="ORF">TSAR_002937</name>
</gene>
<name>A0A232F9H6_9HYME</name>